<keyword evidence="10" id="KW-0943">RNA-mediated gene silencing</keyword>
<evidence type="ECO:0000313" key="13">
    <source>
        <dbReference type="EMBL" id="KFM69658.1"/>
    </source>
</evidence>
<keyword evidence="7" id="KW-0479">Metal-binding</keyword>
<dbReference type="OMA" id="IFRIVEC"/>
<dbReference type="GO" id="GO:0001510">
    <property type="term" value="P:RNA methylation"/>
    <property type="evidence" value="ECO:0007669"/>
    <property type="project" value="InterPro"/>
</dbReference>
<dbReference type="GO" id="GO:0034587">
    <property type="term" value="P:piRNA processing"/>
    <property type="evidence" value="ECO:0007669"/>
    <property type="project" value="TreeGrafter"/>
</dbReference>
<evidence type="ECO:0000256" key="3">
    <source>
        <dbReference type="ARBA" id="ARBA00021330"/>
    </source>
</evidence>
<reference evidence="13 14" key="1">
    <citation type="submission" date="2013-11" db="EMBL/GenBank/DDBJ databases">
        <title>Genome sequencing of Stegodyphus mimosarum.</title>
        <authorList>
            <person name="Bechsgaard J."/>
        </authorList>
    </citation>
    <scope>NUCLEOTIDE SEQUENCE [LARGE SCALE GENOMIC DNA]</scope>
</reference>
<dbReference type="GO" id="GO:0046872">
    <property type="term" value="F:metal ion binding"/>
    <property type="evidence" value="ECO:0007669"/>
    <property type="project" value="UniProtKB-KW"/>
</dbReference>
<dbReference type="GO" id="GO:0003723">
    <property type="term" value="F:RNA binding"/>
    <property type="evidence" value="ECO:0007669"/>
    <property type="project" value="UniProtKB-KW"/>
</dbReference>
<dbReference type="PANTHER" id="PTHR21404">
    <property type="entry name" value="HEN1"/>
    <property type="match status" value="1"/>
</dbReference>
<keyword evidence="8" id="KW-0460">Magnesium</keyword>
<protein>
    <recommendedName>
        <fullName evidence="3">Small RNA 2'-O-methyltransferase</fullName>
        <ecNumber evidence="11">2.1.1.386</ecNumber>
    </recommendedName>
</protein>
<dbReference type="InterPro" id="IPR026610">
    <property type="entry name" value="Hen1"/>
</dbReference>
<dbReference type="Pfam" id="PF13489">
    <property type="entry name" value="Methyltransf_23"/>
    <property type="match status" value="1"/>
</dbReference>
<comment type="cofactor">
    <cofactor evidence="1">
        <name>Mg(2+)</name>
        <dbReference type="ChEBI" id="CHEBI:18420"/>
    </cofactor>
</comment>
<evidence type="ECO:0000256" key="9">
    <source>
        <dbReference type="ARBA" id="ARBA00022884"/>
    </source>
</evidence>
<name>A0A087TX19_STEMI</name>
<comment type="catalytic activity">
    <reaction evidence="12">
        <text>small RNA 3'-end nucleotide + S-adenosyl-L-methionine = small RNA 3'-end 2'-O-methylnucleotide + S-adenosyl-L-homocysteine + H(+)</text>
        <dbReference type="Rhea" id="RHEA:37887"/>
        <dbReference type="Rhea" id="RHEA-COMP:10415"/>
        <dbReference type="Rhea" id="RHEA-COMP:10416"/>
        <dbReference type="ChEBI" id="CHEBI:15378"/>
        <dbReference type="ChEBI" id="CHEBI:57856"/>
        <dbReference type="ChEBI" id="CHEBI:59789"/>
        <dbReference type="ChEBI" id="CHEBI:74896"/>
        <dbReference type="ChEBI" id="CHEBI:74898"/>
        <dbReference type="EC" id="2.1.1.386"/>
    </reaction>
</comment>
<evidence type="ECO:0000256" key="10">
    <source>
        <dbReference type="ARBA" id="ARBA00023158"/>
    </source>
</evidence>
<dbReference type="EMBL" id="KK117147">
    <property type="protein sequence ID" value="KFM69658.1"/>
    <property type="molecule type" value="Genomic_DNA"/>
</dbReference>
<proteinExistence type="inferred from homology"/>
<evidence type="ECO:0000256" key="2">
    <source>
        <dbReference type="ARBA" id="ARBA00009026"/>
    </source>
</evidence>
<dbReference type="GO" id="GO:0005634">
    <property type="term" value="C:nucleus"/>
    <property type="evidence" value="ECO:0007669"/>
    <property type="project" value="TreeGrafter"/>
</dbReference>
<evidence type="ECO:0000256" key="5">
    <source>
        <dbReference type="ARBA" id="ARBA00022679"/>
    </source>
</evidence>
<dbReference type="PANTHER" id="PTHR21404:SF3">
    <property type="entry name" value="SMALL RNA 2'-O-METHYLTRANSFERASE"/>
    <property type="match status" value="1"/>
</dbReference>
<dbReference type="Gene3D" id="3.40.50.150">
    <property type="entry name" value="Vaccinia Virus protein VP39"/>
    <property type="match status" value="1"/>
</dbReference>
<dbReference type="OrthoDB" id="2154311at2759"/>
<dbReference type="Proteomes" id="UP000054359">
    <property type="component" value="Unassembled WGS sequence"/>
</dbReference>
<evidence type="ECO:0000256" key="1">
    <source>
        <dbReference type="ARBA" id="ARBA00001946"/>
    </source>
</evidence>
<dbReference type="InterPro" id="IPR029063">
    <property type="entry name" value="SAM-dependent_MTases_sf"/>
</dbReference>
<keyword evidence="14" id="KW-1185">Reference proteome</keyword>
<sequence>MSSGVKEKGNVQEEILEQSGPVFSPPLYLQRYTTVRDILYKVPGIEKVVDFGCAEGNFVKYLMKLPFVTEIACVDVNEPCLEQAAYRSKPKAWDFIFKRHEALSVKIFKGNVAEKDCRFQGFNAVTCIELIEHLEADDLLPLVSNIFGYIQPKIAIFTTPNCEFNVLFPSLTGFRHWDHKFEWSRTEFKQWCEDVTNKYPDYTVDIQGIGEPPSESRNLGCCSQLAVFKIKSPLNEKIILRNDNAEEKYILIDENKFPGRVKENLRK</sequence>
<keyword evidence="6" id="KW-0949">S-adenosyl-L-methionine</keyword>
<feature type="non-terminal residue" evidence="13">
    <location>
        <position position="267"/>
    </location>
</feature>
<evidence type="ECO:0000313" key="14">
    <source>
        <dbReference type="Proteomes" id="UP000054359"/>
    </source>
</evidence>
<dbReference type="EC" id="2.1.1.386" evidence="11"/>
<dbReference type="GO" id="GO:0005737">
    <property type="term" value="C:cytoplasm"/>
    <property type="evidence" value="ECO:0007669"/>
    <property type="project" value="TreeGrafter"/>
</dbReference>
<evidence type="ECO:0000256" key="12">
    <source>
        <dbReference type="ARBA" id="ARBA00048418"/>
    </source>
</evidence>
<dbReference type="GO" id="GO:0090486">
    <property type="term" value="F:small RNA 2'-O-methyltransferase activity"/>
    <property type="evidence" value="ECO:0007669"/>
    <property type="project" value="UniProtKB-EC"/>
</dbReference>
<evidence type="ECO:0000256" key="6">
    <source>
        <dbReference type="ARBA" id="ARBA00022691"/>
    </source>
</evidence>
<dbReference type="SUPFAM" id="SSF53335">
    <property type="entry name" value="S-adenosyl-L-methionine-dependent methyltransferases"/>
    <property type="match status" value="1"/>
</dbReference>
<comment type="similarity">
    <text evidence="2">Belongs to the methyltransferase superfamily. HEN1 family.</text>
</comment>
<dbReference type="AlphaFoldDB" id="A0A087TX19"/>
<keyword evidence="5 13" id="KW-0808">Transferase</keyword>
<evidence type="ECO:0000256" key="11">
    <source>
        <dbReference type="ARBA" id="ARBA00035025"/>
    </source>
</evidence>
<accession>A0A087TX19</accession>
<dbReference type="STRING" id="407821.A0A087TX19"/>
<gene>
    <name evidence="13" type="ORF">X975_21085</name>
</gene>
<evidence type="ECO:0000256" key="7">
    <source>
        <dbReference type="ARBA" id="ARBA00022723"/>
    </source>
</evidence>
<keyword evidence="4 13" id="KW-0489">Methyltransferase</keyword>
<organism evidence="13 14">
    <name type="scientific">Stegodyphus mimosarum</name>
    <name type="common">African social velvet spider</name>
    <dbReference type="NCBI Taxonomy" id="407821"/>
    <lineage>
        <taxon>Eukaryota</taxon>
        <taxon>Metazoa</taxon>
        <taxon>Ecdysozoa</taxon>
        <taxon>Arthropoda</taxon>
        <taxon>Chelicerata</taxon>
        <taxon>Arachnida</taxon>
        <taxon>Araneae</taxon>
        <taxon>Araneomorphae</taxon>
        <taxon>Entelegynae</taxon>
        <taxon>Eresoidea</taxon>
        <taxon>Eresidae</taxon>
        <taxon>Stegodyphus</taxon>
    </lineage>
</organism>
<evidence type="ECO:0000256" key="4">
    <source>
        <dbReference type="ARBA" id="ARBA00022603"/>
    </source>
</evidence>
<keyword evidence="9" id="KW-0694">RNA-binding</keyword>
<evidence type="ECO:0000256" key="8">
    <source>
        <dbReference type="ARBA" id="ARBA00022842"/>
    </source>
</evidence>
<dbReference type="GO" id="GO:0030422">
    <property type="term" value="P:siRNA processing"/>
    <property type="evidence" value="ECO:0007669"/>
    <property type="project" value="TreeGrafter"/>
</dbReference>